<evidence type="ECO:0000259" key="6">
    <source>
        <dbReference type="PROSITE" id="PS51352"/>
    </source>
</evidence>
<dbReference type="GO" id="GO:0016209">
    <property type="term" value="F:antioxidant activity"/>
    <property type="evidence" value="ECO:0007669"/>
    <property type="project" value="InterPro"/>
</dbReference>
<evidence type="ECO:0000256" key="5">
    <source>
        <dbReference type="SAM" id="SignalP"/>
    </source>
</evidence>
<dbReference type="EMBL" id="JACHCC010000006">
    <property type="protein sequence ID" value="MBB6500490.1"/>
    <property type="molecule type" value="Genomic_DNA"/>
</dbReference>
<evidence type="ECO:0000313" key="7">
    <source>
        <dbReference type="EMBL" id="MBB6500490.1"/>
    </source>
</evidence>
<dbReference type="PANTHER" id="PTHR42852:SF6">
    <property type="entry name" value="THIOL:DISULFIDE INTERCHANGE PROTEIN DSBE"/>
    <property type="match status" value="1"/>
</dbReference>
<dbReference type="InterPro" id="IPR000866">
    <property type="entry name" value="AhpC/TSA"/>
</dbReference>
<dbReference type="Proteomes" id="UP000521017">
    <property type="component" value="Unassembled WGS sequence"/>
</dbReference>
<dbReference type="InterPro" id="IPR036249">
    <property type="entry name" value="Thioredoxin-like_sf"/>
</dbReference>
<dbReference type="Pfam" id="PF00578">
    <property type="entry name" value="AhpC-TSA"/>
    <property type="match status" value="1"/>
</dbReference>
<evidence type="ECO:0000256" key="1">
    <source>
        <dbReference type="ARBA" id="ARBA00004196"/>
    </source>
</evidence>
<feature type="domain" description="Thioredoxin" evidence="6">
    <location>
        <begin position="246"/>
        <end position="387"/>
    </location>
</feature>
<dbReference type="SUPFAM" id="SSF52833">
    <property type="entry name" value="Thioredoxin-like"/>
    <property type="match status" value="1"/>
</dbReference>
<dbReference type="RefSeq" id="WP_184625336.1">
    <property type="nucleotide sequence ID" value="NZ_JACHCC010000006.1"/>
</dbReference>
<evidence type="ECO:0000256" key="4">
    <source>
        <dbReference type="ARBA" id="ARBA00023284"/>
    </source>
</evidence>
<name>A0A7X0J419_9SPHI</name>
<feature type="chain" id="PRO_5030933743" evidence="5">
    <location>
        <begin position="25"/>
        <end position="387"/>
    </location>
</feature>
<evidence type="ECO:0000256" key="2">
    <source>
        <dbReference type="ARBA" id="ARBA00022748"/>
    </source>
</evidence>
<dbReference type="PANTHER" id="PTHR42852">
    <property type="entry name" value="THIOL:DISULFIDE INTERCHANGE PROTEIN DSBE"/>
    <property type="match status" value="1"/>
</dbReference>
<dbReference type="PROSITE" id="PS51352">
    <property type="entry name" value="THIOREDOXIN_2"/>
    <property type="match status" value="1"/>
</dbReference>
<comment type="subcellular location">
    <subcellularLocation>
        <location evidence="1">Cell envelope</location>
    </subcellularLocation>
</comment>
<proteinExistence type="predicted"/>
<dbReference type="GO" id="GO:0016491">
    <property type="term" value="F:oxidoreductase activity"/>
    <property type="evidence" value="ECO:0007669"/>
    <property type="project" value="InterPro"/>
</dbReference>
<dbReference type="AlphaFoldDB" id="A0A7X0J419"/>
<feature type="signal peptide" evidence="5">
    <location>
        <begin position="1"/>
        <end position="24"/>
    </location>
</feature>
<organism evidence="7 8">
    <name type="scientific">Pedobacter cryoconitis</name>
    <dbReference type="NCBI Taxonomy" id="188932"/>
    <lineage>
        <taxon>Bacteria</taxon>
        <taxon>Pseudomonadati</taxon>
        <taxon>Bacteroidota</taxon>
        <taxon>Sphingobacteriia</taxon>
        <taxon>Sphingobacteriales</taxon>
        <taxon>Sphingobacteriaceae</taxon>
        <taxon>Pedobacter</taxon>
    </lineage>
</organism>
<dbReference type="Gene3D" id="3.40.30.10">
    <property type="entry name" value="Glutaredoxin"/>
    <property type="match status" value="1"/>
</dbReference>
<dbReference type="InterPro" id="IPR013766">
    <property type="entry name" value="Thioredoxin_domain"/>
</dbReference>
<dbReference type="GO" id="GO:0030313">
    <property type="term" value="C:cell envelope"/>
    <property type="evidence" value="ECO:0007669"/>
    <property type="project" value="UniProtKB-SubCell"/>
</dbReference>
<dbReference type="Pfam" id="PF14289">
    <property type="entry name" value="DUF4369"/>
    <property type="match status" value="1"/>
</dbReference>
<dbReference type="InterPro" id="IPR025380">
    <property type="entry name" value="DUF4369"/>
</dbReference>
<dbReference type="GO" id="GO:0017004">
    <property type="term" value="P:cytochrome complex assembly"/>
    <property type="evidence" value="ECO:0007669"/>
    <property type="project" value="UniProtKB-KW"/>
</dbReference>
<dbReference type="CDD" id="cd02966">
    <property type="entry name" value="TlpA_like_family"/>
    <property type="match status" value="1"/>
</dbReference>
<gene>
    <name evidence="7" type="ORF">HDF25_002638</name>
</gene>
<reference evidence="7 8" key="1">
    <citation type="submission" date="2020-08" db="EMBL/GenBank/DDBJ databases">
        <title>Genomic Encyclopedia of Type Strains, Phase IV (KMG-V): Genome sequencing to study the core and pangenomes of soil and plant-associated prokaryotes.</title>
        <authorList>
            <person name="Whitman W."/>
        </authorList>
    </citation>
    <scope>NUCLEOTIDE SEQUENCE [LARGE SCALE GENOMIC DNA]</scope>
    <source>
        <strain evidence="7 8">M2T3</strain>
    </source>
</reference>
<protein>
    <submittedName>
        <fullName evidence="7">Peroxiredoxin</fullName>
    </submittedName>
</protein>
<evidence type="ECO:0000313" key="8">
    <source>
        <dbReference type="Proteomes" id="UP000521017"/>
    </source>
</evidence>
<keyword evidence="5" id="KW-0732">Signal</keyword>
<keyword evidence="3" id="KW-1015">Disulfide bond</keyword>
<accession>A0A7X0J419</accession>
<comment type="caution">
    <text evidence="7">The sequence shown here is derived from an EMBL/GenBank/DDBJ whole genome shotgun (WGS) entry which is preliminary data.</text>
</comment>
<evidence type="ECO:0000256" key="3">
    <source>
        <dbReference type="ARBA" id="ARBA00023157"/>
    </source>
</evidence>
<sequence length="387" mass="43725">MRLYREKLLVGLFIFFAVFSSAFAQQKGFTITGKLNNLSQPAKVFLCYDGGKSNESIDSVMTESGVYQFSGSVKKPGIAMIYVNTMGTTIQDLWEDDHINQLRFFLENTALTVSAVDSIKHGKVSGSRWNDEYQAYTRFVLGETDTTFMSLRYAIPKYLRNSAASSREIDVKHYQYLLAHFEQQLKFVALHPDSYFSLYALTEITRNAYITDVLRTQAAYNSMAAGLRNTPEGQHIAGRLKRARPGSKGMTAPDFVQYDQDGKPVSLSSYRGKYILLYFWALGNDLIKVENYWIRKAYDTYKDKNLVIIGICTDDIKRKSNWLKNLQENKLPWTQVAGMKAGLVDVAKLYGIQGTPESVLITPDGKIASRSLNGAELQFLLAESIVR</sequence>
<dbReference type="InterPro" id="IPR050553">
    <property type="entry name" value="Thioredoxin_ResA/DsbE_sf"/>
</dbReference>
<keyword evidence="2" id="KW-0201">Cytochrome c-type biogenesis</keyword>
<keyword evidence="4" id="KW-0676">Redox-active center</keyword>